<organism evidence="11 12">
    <name type="scientific">Mollisia scopiformis</name>
    <name type="common">Conifer needle endophyte fungus</name>
    <name type="synonym">Phialocephala scopiformis</name>
    <dbReference type="NCBI Taxonomy" id="149040"/>
    <lineage>
        <taxon>Eukaryota</taxon>
        <taxon>Fungi</taxon>
        <taxon>Dikarya</taxon>
        <taxon>Ascomycota</taxon>
        <taxon>Pezizomycotina</taxon>
        <taxon>Leotiomycetes</taxon>
        <taxon>Helotiales</taxon>
        <taxon>Mollisiaceae</taxon>
        <taxon>Mollisia</taxon>
    </lineage>
</organism>
<dbReference type="InterPro" id="IPR050524">
    <property type="entry name" value="APC_YAT"/>
</dbReference>
<dbReference type="RefSeq" id="XP_018069732.1">
    <property type="nucleotide sequence ID" value="XM_018205075.1"/>
</dbReference>
<dbReference type="KEGG" id="psco:LY89DRAFT_111425"/>
<feature type="transmembrane region" description="Helical" evidence="9">
    <location>
        <begin position="523"/>
        <end position="540"/>
    </location>
</feature>
<sequence length="590" mass="63621">MDDDLSVKMEPSKTYPASTSTVTPLLARPTGVHRFPPTKAFDSFRRGSGPEYSFAPALGENGRVFNPKAAAWNTAHTPLVRRLKGRHLQMIAIGGSIGTGLFIGSGSALATGGPASLLLAFILIGAVLFCTVQALGEMAVTFPVAGSFSAFATRFIDPAWGFASGWNYAMQWAFTMPLEVMSAAITLEYWNIDLPGWAAITIFLFAIVMINLCGVKIYGEAEYTFSIIKVTAVIGFIILGAVINCGGTQDSGYIGGKYWANPGAFHNGFKGFCNILVTAAFSFSGTELVGLAAAETHNPSKSLPTAIKQVFWRIALFYIVSIAIVGLLVPYTSPQLISRNSVDSKASPFIIAIQSAGIEGLDSVMNAVVMIAVLSVANSSMYGATRTLQALAEQGQAPRALAYVDRKGRPLVAIAVASAIGLLAYLYVSPVQGPAFTWLLALSGLSSIFTWASICWAHIQFRKAWTLQGNSLSDLVYQSPIGVAGSWIGLVSLILILVAQLWVAIAPEGASANLSAGEVATNFFEAYLAMPVVLLFYGAYKWGYGTRWVRVRDIDLVTGRNEFESLGVRRQWREDRSEWPRWKVVYKMLC</sequence>
<dbReference type="PROSITE" id="PS00218">
    <property type="entry name" value="AMINO_ACID_PERMEASE_1"/>
    <property type="match status" value="1"/>
</dbReference>
<feature type="transmembrane region" description="Helical" evidence="9">
    <location>
        <begin position="223"/>
        <end position="243"/>
    </location>
</feature>
<dbReference type="PIRSF" id="PIRSF006060">
    <property type="entry name" value="AA_transporter"/>
    <property type="match status" value="1"/>
</dbReference>
<feature type="transmembrane region" description="Helical" evidence="9">
    <location>
        <begin position="435"/>
        <end position="459"/>
    </location>
</feature>
<accession>A0A194X6E2</accession>
<dbReference type="GO" id="GO:0015171">
    <property type="term" value="F:amino acid transmembrane transporter activity"/>
    <property type="evidence" value="ECO:0007669"/>
    <property type="project" value="TreeGrafter"/>
</dbReference>
<protein>
    <submittedName>
        <fullName evidence="11">Amino acid transporter-like protein</fullName>
    </submittedName>
</protein>
<evidence type="ECO:0000256" key="9">
    <source>
        <dbReference type="SAM" id="Phobius"/>
    </source>
</evidence>
<dbReference type="AlphaFoldDB" id="A0A194X6E2"/>
<evidence type="ECO:0000256" key="1">
    <source>
        <dbReference type="ARBA" id="ARBA00004651"/>
    </source>
</evidence>
<reference evidence="11 12" key="1">
    <citation type="submission" date="2015-10" db="EMBL/GenBank/DDBJ databases">
        <title>Full genome of DAOMC 229536 Phialocephala scopiformis, a fungal endophyte of spruce producing the potent anti-insectan compound rugulosin.</title>
        <authorList>
            <consortium name="DOE Joint Genome Institute"/>
            <person name="Walker A.K."/>
            <person name="Frasz S.L."/>
            <person name="Seifert K.A."/>
            <person name="Miller J.D."/>
            <person name="Mondo S.J."/>
            <person name="Labutti K."/>
            <person name="Lipzen A."/>
            <person name="Dockter R."/>
            <person name="Kennedy M."/>
            <person name="Grigoriev I.V."/>
            <person name="Spatafora J.W."/>
        </authorList>
    </citation>
    <scope>NUCLEOTIDE SEQUENCE [LARGE SCALE GENOMIC DNA]</scope>
    <source>
        <strain evidence="11 12">CBS 120377</strain>
    </source>
</reference>
<dbReference type="NCBIfam" id="TIGR00913">
    <property type="entry name" value="2A0310"/>
    <property type="match status" value="1"/>
</dbReference>
<name>A0A194X6E2_MOLSC</name>
<evidence type="ECO:0000256" key="4">
    <source>
        <dbReference type="ARBA" id="ARBA00022692"/>
    </source>
</evidence>
<evidence type="ECO:0000259" key="10">
    <source>
        <dbReference type="Pfam" id="PF00324"/>
    </source>
</evidence>
<feature type="region of interest" description="Disordered" evidence="8">
    <location>
        <begin position="1"/>
        <end position="21"/>
    </location>
</feature>
<evidence type="ECO:0000313" key="12">
    <source>
        <dbReference type="Proteomes" id="UP000070700"/>
    </source>
</evidence>
<dbReference type="GeneID" id="28814801"/>
<keyword evidence="4 9" id="KW-0812">Transmembrane</keyword>
<dbReference type="GO" id="GO:0005886">
    <property type="term" value="C:plasma membrane"/>
    <property type="evidence" value="ECO:0007669"/>
    <property type="project" value="UniProtKB-SubCell"/>
</dbReference>
<gene>
    <name evidence="11" type="ORF">LY89DRAFT_111425</name>
</gene>
<evidence type="ECO:0000256" key="5">
    <source>
        <dbReference type="ARBA" id="ARBA00022970"/>
    </source>
</evidence>
<keyword evidence="12" id="KW-1185">Reference proteome</keyword>
<keyword evidence="7 9" id="KW-0472">Membrane</keyword>
<dbReference type="PANTHER" id="PTHR43341">
    <property type="entry name" value="AMINO ACID PERMEASE"/>
    <property type="match status" value="1"/>
</dbReference>
<evidence type="ECO:0000256" key="6">
    <source>
        <dbReference type="ARBA" id="ARBA00022989"/>
    </source>
</evidence>
<feature type="transmembrane region" description="Helical" evidence="9">
    <location>
        <begin position="90"/>
        <end position="109"/>
    </location>
</feature>
<dbReference type="Pfam" id="PF00324">
    <property type="entry name" value="AA_permease"/>
    <property type="match status" value="1"/>
</dbReference>
<feature type="transmembrane region" description="Helical" evidence="9">
    <location>
        <begin position="197"/>
        <end position="217"/>
    </location>
</feature>
<feature type="transmembrane region" description="Helical" evidence="9">
    <location>
        <begin position="115"/>
        <end position="132"/>
    </location>
</feature>
<feature type="transmembrane region" description="Helical" evidence="9">
    <location>
        <begin position="310"/>
        <end position="329"/>
    </location>
</feature>
<dbReference type="InterPro" id="IPR004841">
    <property type="entry name" value="AA-permease/SLC12A_dom"/>
</dbReference>
<evidence type="ECO:0000256" key="7">
    <source>
        <dbReference type="ARBA" id="ARBA00023136"/>
    </source>
</evidence>
<evidence type="ECO:0000313" key="11">
    <source>
        <dbReference type="EMBL" id="KUJ15377.1"/>
    </source>
</evidence>
<evidence type="ECO:0000256" key="3">
    <source>
        <dbReference type="ARBA" id="ARBA00022475"/>
    </source>
</evidence>
<feature type="transmembrane region" description="Helical" evidence="9">
    <location>
        <begin position="411"/>
        <end position="429"/>
    </location>
</feature>
<feature type="domain" description="Amino acid permease/ SLC12A" evidence="10">
    <location>
        <begin position="87"/>
        <end position="545"/>
    </location>
</feature>
<dbReference type="Gene3D" id="1.20.1740.10">
    <property type="entry name" value="Amino acid/polyamine transporter I"/>
    <property type="match status" value="1"/>
</dbReference>
<feature type="compositionally biased region" description="Basic and acidic residues" evidence="8">
    <location>
        <begin position="1"/>
        <end position="11"/>
    </location>
</feature>
<dbReference type="OrthoDB" id="3900342at2759"/>
<feature type="transmembrane region" description="Helical" evidence="9">
    <location>
        <begin position="168"/>
        <end position="190"/>
    </location>
</feature>
<dbReference type="EMBL" id="KQ947418">
    <property type="protein sequence ID" value="KUJ15377.1"/>
    <property type="molecule type" value="Genomic_DNA"/>
</dbReference>
<keyword evidence="6 9" id="KW-1133">Transmembrane helix</keyword>
<dbReference type="FunFam" id="1.20.1740.10:FF:000017">
    <property type="entry name" value="Amino acid permease"/>
    <property type="match status" value="1"/>
</dbReference>
<comment type="subcellular location">
    <subcellularLocation>
        <location evidence="1">Cell membrane</location>
        <topology evidence="1">Multi-pass membrane protein</topology>
    </subcellularLocation>
</comment>
<dbReference type="InterPro" id="IPR004762">
    <property type="entry name" value="Amino_acid_permease_fungi"/>
</dbReference>
<feature type="transmembrane region" description="Helical" evidence="9">
    <location>
        <begin position="480"/>
        <end position="503"/>
    </location>
</feature>
<dbReference type="Proteomes" id="UP000070700">
    <property type="component" value="Unassembled WGS sequence"/>
</dbReference>
<dbReference type="InParanoid" id="A0A194X6E2"/>
<keyword evidence="3" id="KW-1003">Cell membrane</keyword>
<dbReference type="InterPro" id="IPR004840">
    <property type="entry name" value="Amino_acid_permease_CS"/>
</dbReference>
<dbReference type="PANTHER" id="PTHR43341:SF1">
    <property type="entry name" value="GENERAL AMINO-ACID PERMEASE GAP1"/>
    <property type="match status" value="1"/>
</dbReference>
<keyword evidence="5" id="KW-0029">Amino-acid transport</keyword>
<evidence type="ECO:0000256" key="8">
    <source>
        <dbReference type="SAM" id="MobiDB-lite"/>
    </source>
</evidence>
<evidence type="ECO:0000256" key="2">
    <source>
        <dbReference type="ARBA" id="ARBA00022448"/>
    </source>
</evidence>
<proteinExistence type="predicted"/>
<keyword evidence="2" id="KW-0813">Transport</keyword>